<organism evidence="2 3">
    <name type="scientific">Archangium lansingense</name>
    <dbReference type="NCBI Taxonomy" id="2995310"/>
    <lineage>
        <taxon>Bacteria</taxon>
        <taxon>Pseudomonadati</taxon>
        <taxon>Myxococcota</taxon>
        <taxon>Myxococcia</taxon>
        <taxon>Myxococcales</taxon>
        <taxon>Cystobacterineae</taxon>
        <taxon>Archangiaceae</taxon>
        <taxon>Archangium</taxon>
    </lineage>
</organism>
<dbReference type="Gene3D" id="1.25.40.70">
    <property type="entry name" value="Phosphatidylinositol 3-kinase, accessory domain (PIK)"/>
    <property type="match status" value="1"/>
</dbReference>
<dbReference type="RefSeq" id="WP_267533645.1">
    <property type="nucleotide sequence ID" value="NZ_JAPNKA010000001.1"/>
</dbReference>
<evidence type="ECO:0000259" key="1">
    <source>
        <dbReference type="Pfam" id="PF09450"/>
    </source>
</evidence>
<dbReference type="InterPro" id="IPR018568">
    <property type="entry name" value="DUF2019"/>
</dbReference>
<dbReference type="Proteomes" id="UP001207654">
    <property type="component" value="Unassembled WGS sequence"/>
</dbReference>
<feature type="domain" description="DUF2019" evidence="1">
    <location>
        <begin position="13"/>
        <end position="98"/>
    </location>
</feature>
<dbReference type="Pfam" id="PF09450">
    <property type="entry name" value="DUF2019"/>
    <property type="match status" value="1"/>
</dbReference>
<dbReference type="InterPro" id="IPR016024">
    <property type="entry name" value="ARM-type_fold"/>
</dbReference>
<dbReference type="InterPro" id="IPR042236">
    <property type="entry name" value="PI3K_accessory_sf"/>
</dbReference>
<sequence>MKKAQWKTLSTERLVEEFGTLSAEHGRDIEGAKPKAANRKFDVLVAIRRELRERGPEAQRQLLKLMDSPEPGTRYWVASYALEFAPSEAELVLAELAKIPRSFVGFTAELTLQQWKAGTFNPAL</sequence>
<reference evidence="2 3" key="1">
    <citation type="submission" date="2022-11" db="EMBL/GenBank/DDBJ databases">
        <title>Minimal conservation of predation-associated metabolite biosynthetic gene clusters underscores biosynthetic potential of Myxococcota including descriptions for ten novel species: Archangium lansinium sp. nov., Myxococcus landrumus sp. nov., Nannocystis bai.</title>
        <authorList>
            <person name="Ahearne A."/>
            <person name="Stevens C."/>
            <person name="Phillips K."/>
        </authorList>
    </citation>
    <scope>NUCLEOTIDE SEQUENCE [LARGE SCALE GENOMIC DNA]</scope>
    <source>
        <strain evidence="2 3">MIWBW</strain>
    </source>
</reference>
<proteinExistence type="predicted"/>
<comment type="caution">
    <text evidence="2">The sequence shown here is derived from an EMBL/GenBank/DDBJ whole genome shotgun (WGS) entry which is preliminary data.</text>
</comment>
<dbReference type="EMBL" id="JAPNKA010000001">
    <property type="protein sequence ID" value="MCY1074686.1"/>
    <property type="molecule type" value="Genomic_DNA"/>
</dbReference>
<keyword evidence="3" id="KW-1185">Reference proteome</keyword>
<gene>
    <name evidence="2" type="ORF">OV287_09315</name>
</gene>
<protein>
    <submittedName>
        <fullName evidence="2">DUF2019 domain-containing protein</fullName>
    </submittedName>
</protein>
<accession>A0ABT3ZZ53</accession>
<evidence type="ECO:0000313" key="3">
    <source>
        <dbReference type="Proteomes" id="UP001207654"/>
    </source>
</evidence>
<dbReference type="SUPFAM" id="SSF48371">
    <property type="entry name" value="ARM repeat"/>
    <property type="match status" value="1"/>
</dbReference>
<name>A0ABT3ZZ53_9BACT</name>
<evidence type="ECO:0000313" key="2">
    <source>
        <dbReference type="EMBL" id="MCY1074686.1"/>
    </source>
</evidence>